<dbReference type="SMART" id="SM00671">
    <property type="entry name" value="SEL1"/>
    <property type="match status" value="3"/>
</dbReference>
<dbReference type="InterPro" id="IPR006597">
    <property type="entry name" value="Sel1-like"/>
</dbReference>
<dbReference type="PANTHER" id="PTHR11102">
    <property type="entry name" value="SEL-1-LIKE PROTEIN"/>
    <property type="match status" value="1"/>
</dbReference>
<keyword evidence="3" id="KW-1185">Reference proteome</keyword>
<evidence type="ECO:0000256" key="1">
    <source>
        <dbReference type="SAM" id="Phobius"/>
    </source>
</evidence>
<name>A3QA54_SHELP</name>
<accession>A3QA54</accession>
<dbReference type="InterPro" id="IPR011990">
    <property type="entry name" value="TPR-like_helical_dom_sf"/>
</dbReference>
<dbReference type="InterPro" id="IPR050767">
    <property type="entry name" value="Sel1_AlgK"/>
</dbReference>
<dbReference type="Gene3D" id="1.25.40.10">
    <property type="entry name" value="Tetratricopeptide repeat domain"/>
    <property type="match status" value="2"/>
</dbReference>
<evidence type="ECO:0000313" key="3">
    <source>
        <dbReference type="Proteomes" id="UP000001558"/>
    </source>
</evidence>
<keyword evidence="1" id="KW-1133">Transmembrane helix</keyword>
<dbReference type="STRING" id="323850.Shew_0480"/>
<reference evidence="2 3" key="1">
    <citation type="submission" date="2007-03" db="EMBL/GenBank/DDBJ databases">
        <title>Complete sequence of Shewanella loihica PV-4.</title>
        <authorList>
            <consortium name="US DOE Joint Genome Institute"/>
            <person name="Copeland A."/>
            <person name="Lucas S."/>
            <person name="Lapidus A."/>
            <person name="Barry K."/>
            <person name="Detter J.C."/>
            <person name="Glavina del Rio T."/>
            <person name="Hammon N."/>
            <person name="Israni S."/>
            <person name="Dalin E."/>
            <person name="Tice H."/>
            <person name="Pitluck S."/>
            <person name="Chain P."/>
            <person name="Malfatti S."/>
            <person name="Shin M."/>
            <person name="Vergez L."/>
            <person name="Schmutz J."/>
            <person name="Larimer F."/>
            <person name="Land M."/>
            <person name="Hauser L."/>
            <person name="Kyrpides N."/>
            <person name="Mikhailova N."/>
            <person name="Romine M.F."/>
            <person name="Serres G."/>
            <person name="Fredrickson J."/>
            <person name="Tiedje J."/>
            <person name="Richardson P."/>
        </authorList>
    </citation>
    <scope>NUCLEOTIDE SEQUENCE [LARGE SCALE GENOMIC DNA]</scope>
    <source>
        <strain evidence="3">ATCC BAA-1088 / PV-4</strain>
    </source>
</reference>
<dbReference type="KEGG" id="slo:Shew_0480"/>
<dbReference type="SUPFAM" id="SSF81901">
    <property type="entry name" value="HCP-like"/>
    <property type="match status" value="2"/>
</dbReference>
<keyword evidence="1" id="KW-0472">Membrane</keyword>
<gene>
    <name evidence="2" type="ordered locus">Shew_0480</name>
</gene>
<dbReference type="EMBL" id="CP000606">
    <property type="protein sequence ID" value="ABO22352.1"/>
    <property type="molecule type" value="Genomic_DNA"/>
</dbReference>
<evidence type="ECO:0000313" key="2">
    <source>
        <dbReference type="EMBL" id="ABO22352.1"/>
    </source>
</evidence>
<sequence>MVWIHNMYEDLMPVLVIAVTLALLVAVMLFIEGRRKPTIMPGWLDLQGFERLFIYWDAPSAKEYGEKHPRRYQRLLEAWQDLPPEEAWFHYNLSCIGVTPVGSSVRSAKRWCQKAWLKKQDVEAAYHLGMMQLMGLGGAPEYRSALTLFEAAEQGGIIRATTARGLMLLRDPGFMNTGFVNTGDGNSCIGDSGLAEDWPIEVPKAQRHGEALACFTGAFEQGDMLAALNLGYMLEHGLGLDAGAEAESAANLDRAIESYLLAAEAGLPAAQYRLSMLFEDRGELVDAYRWAYIAAACSESDIPMARSQRLATLLDRRTLQQAQESARVTAHRIMTPRVLAMLHNLKHLRSAA</sequence>
<dbReference type="AlphaFoldDB" id="A3QA54"/>
<dbReference type="Proteomes" id="UP000001558">
    <property type="component" value="Chromosome"/>
</dbReference>
<organism evidence="2 3">
    <name type="scientific">Shewanella loihica (strain ATCC BAA-1088 / PV-4)</name>
    <dbReference type="NCBI Taxonomy" id="323850"/>
    <lineage>
        <taxon>Bacteria</taxon>
        <taxon>Pseudomonadati</taxon>
        <taxon>Pseudomonadota</taxon>
        <taxon>Gammaproteobacteria</taxon>
        <taxon>Alteromonadales</taxon>
        <taxon>Shewanellaceae</taxon>
        <taxon>Shewanella</taxon>
    </lineage>
</organism>
<dbReference type="eggNOG" id="COG0790">
    <property type="taxonomic scope" value="Bacteria"/>
</dbReference>
<dbReference type="PANTHER" id="PTHR11102:SF160">
    <property type="entry name" value="ERAD-ASSOCIATED E3 UBIQUITIN-PROTEIN LIGASE COMPONENT HRD3"/>
    <property type="match status" value="1"/>
</dbReference>
<dbReference type="HOGENOM" id="CLU_787314_0_0_6"/>
<protein>
    <submittedName>
        <fullName evidence="2">Sel1 domain protein repeat-containing protein</fullName>
    </submittedName>
</protein>
<feature type="transmembrane region" description="Helical" evidence="1">
    <location>
        <begin position="12"/>
        <end position="31"/>
    </location>
</feature>
<keyword evidence="1" id="KW-0812">Transmembrane</keyword>
<proteinExistence type="predicted"/>